<dbReference type="Proteomes" id="UP000046392">
    <property type="component" value="Unplaced"/>
</dbReference>
<organism evidence="6 7">
    <name type="scientific">Strongyloides papillosus</name>
    <name type="common">Intestinal threadworm</name>
    <dbReference type="NCBI Taxonomy" id="174720"/>
    <lineage>
        <taxon>Eukaryota</taxon>
        <taxon>Metazoa</taxon>
        <taxon>Ecdysozoa</taxon>
        <taxon>Nematoda</taxon>
        <taxon>Chromadorea</taxon>
        <taxon>Rhabditida</taxon>
        <taxon>Tylenchina</taxon>
        <taxon>Panagrolaimomorpha</taxon>
        <taxon>Strongyloidoidea</taxon>
        <taxon>Strongyloididae</taxon>
        <taxon>Strongyloides</taxon>
    </lineage>
</organism>
<keyword evidence="2 4" id="KW-0862">Zinc</keyword>
<name>A0A0N5B207_STREA</name>
<keyword evidence="4" id="KW-0378">Hydrolase</keyword>
<dbReference type="GO" id="GO:0004222">
    <property type="term" value="F:metalloendopeptidase activity"/>
    <property type="evidence" value="ECO:0007669"/>
    <property type="project" value="UniProtKB-UniRule"/>
</dbReference>
<comment type="cofactor">
    <cofactor evidence="4">
        <name>Zn(2+)</name>
        <dbReference type="ChEBI" id="CHEBI:29105"/>
    </cofactor>
    <text evidence="4">Binds 1 zinc ion per subunit.</text>
</comment>
<dbReference type="PRINTS" id="PR00480">
    <property type="entry name" value="ASTACIN"/>
</dbReference>
<dbReference type="WBParaSite" id="SPAL_0000011000.1">
    <property type="protein sequence ID" value="SPAL_0000011000.1"/>
    <property type="gene ID" value="SPAL_0000011000"/>
</dbReference>
<dbReference type="InterPro" id="IPR024079">
    <property type="entry name" value="MetalloPept_cat_dom_sf"/>
</dbReference>
<dbReference type="STRING" id="174720.A0A0N5B207"/>
<keyword evidence="3 4" id="KW-0482">Metalloprotease</keyword>
<dbReference type="EC" id="3.4.24.-" evidence="4"/>
<dbReference type="InterPro" id="IPR001506">
    <property type="entry name" value="Peptidase_M12A"/>
</dbReference>
<evidence type="ECO:0000256" key="2">
    <source>
        <dbReference type="ARBA" id="ARBA00022833"/>
    </source>
</evidence>
<dbReference type="GO" id="GO:0006508">
    <property type="term" value="P:proteolysis"/>
    <property type="evidence" value="ECO:0007669"/>
    <property type="project" value="UniProtKB-KW"/>
</dbReference>
<dbReference type="Pfam" id="PF01400">
    <property type="entry name" value="Astacin"/>
    <property type="match status" value="1"/>
</dbReference>
<evidence type="ECO:0000313" key="7">
    <source>
        <dbReference type="WBParaSite" id="SPAL_0000011000.1"/>
    </source>
</evidence>
<keyword evidence="1 4" id="KW-0479">Metal-binding</keyword>
<reference evidence="7" key="1">
    <citation type="submission" date="2017-02" db="UniProtKB">
        <authorList>
            <consortium name="WormBaseParasite"/>
        </authorList>
    </citation>
    <scope>IDENTIFICATION</scope>
</reference>
<dbReference type="PANTHER" id="PTHR10127">
    <property type="entry name" value="DISCOIDIN, CUB, EGF, LAMININ , AND ZINC METALLOPROTEASE DOMAIN CONTAINING"/>
    <property type="match status" value="1"/>
</dbReference>
<keyword evidence="4" id="KW-0645">Protease</keyword>
<accession>A0A0N5B207</accession>
<protein>
    <recommendedName>
        <fullName evidence="4">Metalloendopeptidase</fullName>
        <ecNumber evidence="4">3.4.24.-</ecNumber>
    </recommendedName>
</protein>
<sequence length="322" mass="38169">MNNDLIINLVFSIINRNSYLWKEKVIKYYVHSKLNEDVINYALLRISKETCFIFKQTKNPRKALFLYQPGPFYETNLGKRREIPHRIFVPKGKEENLACIRYNYITINGYSIKRGFSKYFKKNLNRSANTYNIGYDYRSVMHFSENEYGIFGRRVITAKNKLMQNLMGKTQDLTFYDAKLVNKRYCRFPSQIHPPCHNYGYSHPKSPNCKCPPFADGIDCTGWIINNRYCTAVNHFYAKYISNTVLLRSFYNTRHRRRICKESRSVEIRYLSDLAASGILFCPGDKPISIRSEEHLVIIQSHFPPEQLKLKINYWRVPERKE</sequence>
<dbReference type="GO" id="GO:0046872">
    <property type="term" value="F:metal ion binding"/>
    <property type="evidence" value="ECO:0007669"/>
    <property type="project" value="UniProtKB-KW"/>
</dbReference>
<evidence type="ECO:0000259" key="5">
    <source>
        <dbReference type="PROSITE" id="PS00022"/>
    </source>
</evidence>
<dbReference type="PROSITE" id="PS00022">
    <property type="entry name" value="EGF_1"/>
    <property type="match status" value="1"/>
</dbReference>
<dbReference type="InterPro" id="IPR000742">
    <property type="entry name" value="EGF"/>
</dbReference>
<dbReference type="PANTHER" id="PTHR10127:SF891">
    <property type="entry name" value="ZINC METALLOPROTEINASE NAS-29"/>
    <property type="match status" value="1"/>
</dbReference>
<dbReference type="Gene3D" id="3.40.390.10">
    <property type="entry name" value="Collagenase (Catalytic Domain)"/>
    <property type="match status" value="1"/>
</dbReference>
<keyword evidence="6" id="KW-1185">Reference proteome</keyword>
<evidence type="ECO:0000256" key="4">
    <source>
        <dbReference type="RuleBase" id="RU361183"/>
    </source>
</evidence>
<dbReference type="AlphaFoldDB" id="A0A0N5B207"/>
<proteinExistence type="predicted"/>
<dbReference type="SUPFAM" id="SSF55486">
    <property type="entry name" value="Metalloproteases ('zincins'), catalytic domain"/>
    <property type="match status" value="1"/>
</dbReference>
<evidence type="ECO:0000256" key="1">
    <source>
        <dbReference type="ARBA" id="ARBA00022723"/>
    </source>
</evidence>
<feature type="domain" description="EGF-like" evidence="5">
    <location>
        <begin position="209"/>
        <end position="220"/>
    </location>
</feature>
<evidence type="ECO:0000256" key="3">
    <source>
        <dbReference type="ARBA" id="ARBA00023049"/>
    </source>
</evidence>
<evidence type="ECO:0000313" key="6">
    <source>
        <dbReference type="Proteomes" id="UP000046392"/>
    </source>
</evidence>